<dbReference type="InterPro" id="IPR051035">
    <property type="entry name" value="Mito_inheritance_9"/>
</dbReference>
<reference evidence="3" key="1">
    <citation type="journal article" date="2019" name="bioRxiv">
        <title>Genomics, evolutionary history and diagnostics of the Alternaria alternata species group including apple and Asian pear pathotypes.</title>
        <authorList>
            <person name="Armitage A.D."/>
            <person name="Cockerton H.M."/>
            <person name="Sreenivasaprasad S."/>
            <person name="Woodhall J.W."/>
            <person name="Lane C.R."/>
            <person name="Harrison R.J."/>
            <person name="Clarkson J.P."/>
        </authorList>
    </citation>
    <scope>NUCLEOTIDE SEQUENCE [LARGE SCALE GENOMIC DNA]</scope>
    <source>
        <strain evidence="3">FERA 1082</strain>
    </source>
</reference>
<dbReference type="Proteomes" id="UP000292402">
    <property type="component" value="Unassembled WGS sequence"/>
</dbReference>
<dbReference type="EMBL" id="PDXA01000004">
    <property type="protein sequence ID" value="RYN59133.1"/>
    <property type="molecule type" value="Genomic_DNA"/>
</dbReference>
<evidence type="ECO:0000313" key="2">
    <source>
        <dbReference type="EMBL" id="RYN59133.1"/>
    </source>
</evidence>
<dbReference type="AlphaFoldDB" id="A0A4Q4MTI9"/>
<proteinExistence type="predicted"/>
<sequence length="583" mass="66563">MALHASLRGLHQTTYRLGWWTPALRGIAFVTSLSPCPRRAFASCEAVQDEYQDNNELFEFTSGRWISNESLRLAERRMPFNVSELKRVAAKALNKPVEDVKTLRKIAEGGFNRILEVTMNDGASILARLPYPLTVPRRLAVASEVATLDLLRANGICVPQVLAYSTGENAVCAEYMLMERTPGKPLSSVWVHLTDDERFKILHQIVTMEAKLFAMKLPASGSIYYSRDLPPKMPRIYIPGLDNGLCIGPYAHSVWWYGERKDLDIDRGPHNNPQHVLRSFADKELAWIHAHGRPRYPSDREYIESFGHKKQDPEEHASSLEGYLRLVPYLVPADPTSYTPTLRRPDLTPNNILITDNLIVTGFIDWQHAMVLPAWLTAGIPPAFENHADEGSRGLQIPKLPDDLQSMDKTARARAEEQYRRRHIHFWYLALTRQLNEQHWRAYMGHDGAFITRNMFLQAGMIWQGNNAHLQIDLSQVVRNWSVFASSSADGSIPTCPVVIEEQEMQRRENLRISLQEGDAFRTNMSEMMGVLPDGSVSHENFRVAKERESMIREGVLTKLKDDPLEAERVLLTWPFHDFDEDE</sequence>
<dbReference type="Pfam" id="PF01636">
    <property type="entry name" value="APH"/>
    <property type="match status" value="1"/>
</dbReference>
<protein>
    <recommendedName>
        <fullName evidence="1">Aminoglycoside phosphotransferase domain-containing protein</fullName>
    </recommendedName>
</protein>
<accession>A0A4Q4MTI9</accession>
<dbReference type="PANTHER" id="PTHR36091">
    <property type="entry name" value="ALTERED INHERITANCE OF MITOCHONDRIA PROTEIN 9, MITOCHONDRIAL"/>
    <property type="match status" value="1"/>
</dbReference>
<dbReference type="PANTHER" id="PTHR36091:SF2">
    <property type="entry name" value="AMINOGLYCOSIDE PHOSPHOTRANSFERASE DOMAIN-CONTAINING PROTEIN"/>
    <property type="match status" value="1"/>
</dbReference>
<organism evidence="2 3">
    <name type="scientific">Alternaria tenuissima</name>
    <dbReference type="NCBI Taxonomy" id="119927"/>
    <lineage>
        <taxon>Eukaryota</taxon>
        <taxon>Fungi</taxon>
        <taxon>Dikarya</taxon>
        <taxon>Ascomycota</taxon>
        <taxon>Pezizomycotina</taxon>
        <taxon>Dothideomycetes</taxon>
        <taxon>Pleosporomycetidae</taxon>
        <taxon>Pleosporales</taxon>
        <taxon>Pleosporineae</taxon>
        <taxon>Pleosporaceae</taxon>
        <taxon>Alternaria</taxon>
        <taxon>Alternaria sect. Alternaria</taxon>
        <taxon>Alternaria alternata complex</taxon>
    </lineage>
</organism>
<dbReference type="SUPFAM" id="SSF56112">
    <property type="entry name" value="Protein kinase-like (PK-like)"/>
    <property type="match status" value="1"/>
</dbReference>
<dbReference type="GO" id="GO:0005739">
    <property type="term" value="C:mitochondrion"/>
    <property type="evidence" value="ECO:0007669"/>
    <property type="project" value="TreeGrafter"/>
</dbReference>
<feature type="domain" description="Aminoglycoside phosphotransferase" evidence="1">
    <location>
        <begin position="104"/>
        <end position="374"/>
    </location>
</feature>
<dbReference type="InterPro" id="IPR002575">
    <property type="entry name" value="Aminoglycoside_PTrfase"/>
</dbReference>
<evidence type="ECO:0000259" key="1">
    <source>
        <dbReference type="Pfam" id="PF01636"/>
    </source>
</evidence>
<name>A0A4Q4MTI9_9PLEO</name>
<evidence type="ECO:0000313" key="3">
    <source>
        <dbReference type="Proteomes" id="UP000292402"/>
    </source>
</evidence>
<gene>
    <name evidence="2" type="ORF">AA0114_g1745</name>
</gene>
<comment type="caution">
    <text evidence="2">The sequence shown here is derived from an EMBL/GenBank/DDBJ whole genome shotgun (WGS) entry which is preliminary data.</text>
</comment>
<dbReference type="InterPro" id="IPR011009">
    <property type="entry name" value="Kinase-like_dom_sf"/>
</dbReference>
<dbReference type="Gene3D" id="3.30.200.20">
    <property type="entry name" value="Phosphorylase Kinase, domain 1"/>
    <property type="match status" value="1"/>
</dbReference>